<dbReference type="Pfam" id="PF00281">
    <property type="entry name" value="Ribosomal_L5"/>
    <property type="match status" value="1"/>
</dbReference>
<dbReference type="InterPro" id="IPR020930">
    <property type="entry name" value="Ribosomal_uL5_bac-type"/>
</dbReference>
<dbReference type="HAMAP" id="MF_01333_B">
    <property type="entry name" value="Ribosomal_uL5_B"/>
    <property type="match status" value="1"/>
</dbReference>
<feature type="domain" description="Large ribosomal subunit protein uL5 N-terminal" evidence="7">
    <location>
        <begin position="61"/>
        <end position="117"/>
    </location>
</feature>
<evidence type="ECO:0000259" key="7">
    <source>
        <dbReference type="Pfam" id="PF00281"/>
    </source>
</evidence>
<protein>
    <recommendedName>
        <fullName evidence="4 5">Large ribosomal subunit protein uL5</fullName>
    </recommendedName>
</protein>
<dbReference type="PANTHER" id="PTHR11994">
    <property type="entry name" value="60S RIBOSOMAL PROTEIN L11-RELATED"/>
    <property type="match status" value="1"/>
</dbReference>
<dbReference type="InterPro" id="IPR022803">
    <property type="entry name" value="Ribosomal_uL5_dom_sf"/>
</dbReference>
<evidence type="ECO:0000256" key="3">
    <source>
        <dbReference type="ARBA" id="ARBA00023274"/>
    </source>
</evidence>
<proteinExistence type="inferred from homology"/>
<comment type="function">
    <text evidence="5">This is 1 of the proteins that bind and probably mediate the attachment of the 5S RNA into the large ribosomal subunit, where it forms part of the central protuberance. In the 70S ribosome it contacts protein S13 of the 30S subunit (bridge B1b), connecting the 2 subunits; this bridge is implicated in subunit movement. Contacts the P site tRNA; the 5S rRNA and some of its associated proteins might help stabilize positioning of ribosome-bound tRNAs.</text>
</comment>
<evidence type="ECO:0000313" key="10">
    <source>
        <dbReference type="Proteomes" id="UP000266260"/>
    </source>
</evidence>
<evidence type="ECO:0000313" key="9">
    <source>
        <dbReference type="EMBL" id="RIE08236.1"/>
    </source>
</evidence>
<keyword evidence="5" id="KW-0820">tRNA-binding</keyword>
<feature type="domain" description="Large ribosomal subunit protein uL5 C-terminal" evidence="8">
    <location>
        <begin position="121"/>
        <end position="214"/>
    </location>
</feature>
<evidence type="ECO:0000256" key="6">
    <source>
        <dbReference type="SAM" id="MobiDB-lite"/>
    </source>
</evidence>
<keyword evidence="2 5" id="KW-0689">Ribosomal protein</keyword>
<accession>A0A398CXZ5</accession>
<keyword evidence="5" id="KW-0694">RNA-binding</keyword>
<reference evidence="9 10" key="1">
    <citation type="submission" date="2018-09" db="EMBL/GenBank/DDBJ databases">
        <title>Discovery and Ecogenomic Context for Candidatus Cryosericales, a Global Caldiserica Order Active in Thawing Permafrost.</title>
        <authorList>
            <person name="Martinez M.A."/>
            <person name="Woodcroft B.J."/>
            <person name="Ignacio Espinoza J.C."/>
            <person name="Zayed A."/>
            <person name="Singleton C.M."/>
            <person name="Boyd J."/>
            <person name="Li Y.-F."/>
            <person name="Purvine S."/>
            <person name="Maughan H."/>
            <person name="Hodgkins S.B."/>
            <person name="Anderson D."/>
            <person name="Sederholm M."/>
            <person name="Temperton B."/>
            <person name="Saleska S.R."/>
            <person name="Tyson G.W."/>
            <person name="Rich V.I."/>
        </authorList>
    </citation>
    <scope>NUCLEOTIDE SEQUENCE [LARGE SCALE GENOMIC DNA]</scope>
    <source>
        <strain evidence="9 10">SMC6</strain>
    </source>
</reference>
<gene>
    <name evidence="5" type="primary">rplE</name>
    <name evidence="9" type="ORF">SMC6_04570</name>
</gene>
<dbReference type="Gene3D" id="3.30.1440.10">
    <property type="match status" value="1"/>
</dbReference>
<dbReference type="NCBIfam" id="NF000585">
    <property type="entry name" value="PRK00010.1"/>
    <property type="match status" value="1"/>
</dbReference>
<comment type="caution">
    <text evidence="9">The sequence shown here is derived from an EMBL/GenBank/DDBJ whole genome shotgun (WGS) entry which is preliminary data.</text>
</comment>
<dbReference type="FunFam" id="3.30.1440.10:FF:000001">
    <property type="entry name" value="50S ribosomal protein L5"/>
    <property type="match status" value="1"/>
</dbReference>
<dbReference type="GO" id="GO:0019843">
    <property type="term" value="F:rRNA binding"/>
    <property type="evidence" value="ECO:0007669"/>
    <property type="project" value="UniProtKB-UniRule"/>
</dbReference>
<dbReference type="SUPFAM" id="SSF55282">
    <property type="entry name" value="RL5-like"/>
    <property type="match status" value="1"/>
</dbReference>
<organism evidence="9 10">
    <name type="scientific">Candidatus Cryosericum odellii</name>
    <dbReference type="NCBI Taxonomy" id="2290917"/>
    <lineage>
        <taxon>Bacteria</taxon>
        <taxon>Pseudomonadati</taxon>
        <taxon>Caldisericota/Cryosericota group</taxon>
        <taxon>Candidatus Cryosericota</taxon>
        <taxon>Candidatus Cryosericia</taxon>
        <taxon>Candidatus Cryosericales</taxon>
        <taxon>Candidatus Cryosericaceae</taxon>
        <taxon>Candidatus Cryosericum</taxon>
    </lineage>
</organism>
<dbReference type="InterPro" id="IPR031309">
    <property type="entry name" value="Ribosomal_uL5_C"/>
</dbReference>
<keyword evidence="3 5" id="KW-0687">Ribonucleoprotein</keyword>
<dbReference type="GO" id="GO:0003735">
    <property type="term" value="F:structural constituent of ribosome"/>
    <property type="evidence" value="ECO:0007669"/>
    <property type="project" value="InterPro"/>
</dbReference>
<dbReference type="EMBL" id="QXIT01000082">
    <property type="protein sequence ID" value="RIE08236.1"/>
    <property type="molecule type" value="Genomic_DNA"/>
</dbReference>
<dbReference type="GO" id="GO:0000049">
    <property type="term" value="F:tRNA binding"/>
    <property type="evidence" value="ECO:0007669"/>
    <property type="project" value="UniProtKB-UniRule"/>
</dbReference>
<dbReference type="InterPro" id="IPR020929">
    <property type="entry name" value="Ribosomal_uL5_CS"/>
</dbReference>
<comment type="similarity">
    <text evidence="1 5">Belongs to the universal ribosomal protein uL5 family.</text>
</comment>
<dbReference type="GO" id="GO:1990904">
    <property type="term" value="C:ribonucleoprotein complex"/>
    <property type="evidence" value="ECO:0007669"/>
    <property type="project" value="UniProtKB-KW"/>
</dbReference>
<comment type="subunit">
    <text evidence="5">Part of the 50S ribosomal subunit; part of the 5S rRNA/L5/L18/L25 subcomplex. Contacts the 5S rRNA and the P site tRNA. Forms a bridge to the 30S subunit in the 70S ribosome.</text>
</comment>
<evidence type="ECO:0000256" key="1">
    <source>
        <dbReference type="ARBA" id="ARBA00008553"/>
    </source>
</evidence>
<dbReference type="InterPro" id="IPR031310">
    <property type="entry name" value="Ribosomal_uL5_N"/>
</dbReference>
<dbReference type="Pfam" id="PF00673">
    <property type="entry name" value="Ribosomal_L5_C"/>
    <property type="match status" value="1"/>
</dbReference>
<keyword evidence="10" id="KW-1185">Reference proteome</keyword>
<sequence length="217" mass="24183">MAAKETTKKTTTAAVPAKKEKAPAKSKVLAKRELTSFSDAYRVKYVDEVRKGLQKRFGYTNVMRIPRIAKITINRGIGEATENPKVIDSSVEEIGLISGQKPIVTLAKKSIATFKIRKNAPVGVAVTLRGVRMYAFLEKLVTVVFERIRDFKGLSPKSFDGRGNYTFALKEQLVFPEISYDKVDKARGMSITITTTAQTDEECKALLEAFGVPFRQR</sequence>
<dbReference type="Proteomes" id="UP000266260">
    <property type="component" value="Unassembled WGS sequence"/>
</dbReference>
<dbReference type="InterPro" id="IPR002132">
    <property type="entry name" value="Ribosomal_uL5"/>
</dbReference>
<evidence type="ECO:0000259" key="8">
    <source>
        <dbReference type="Pfam" id="PF00673"/>
    </source>
</evidence>
<dbReference type="RefSeq" id="WP_119087506.1">
    <property type="nucleotide sequence ID" value="NZ_QXIT01000082.1"/>
</dbReference>
<evidence type="ECO:0000256" key="2">
    <source>
        <dbReference type="ARBA" id="ARBA00022980"/>
    </source>
</evidence>
<evidence type="ECO:0000256" key="4">
    <source>
        <dbReference type="ARBA" id="ARBA00035245"/>
    </source>
</evidence>
<dbReference type="GO" id="GO:0006412">
    <property type="term" value="P:translation"/>
    <property type="evidence" value="ECO:0007669"/>
    <property type="project" value="UniProtKB-UniRule"/>
</dbReference>
<keyword evidence="5" id="KW-0699">rRNA-binding</keyword>
<dbReference type="AlphaFoldDB" id="A0A398CXZ5"/>
<dbReference type="GO" id="GO:0005840">
    <property type="term" value="C:ribosome"/>
    <property type="evidence" value="ECO:0007669"/>
    <property type="project" value="UniProtKB-KW"/>
</dbReference>
<name>A0A398CXZ5_9BACT</name>
<feature type="region of interest" description="Disordered" evidence="6">
    <location>
        <begin position="1"/>
        <end position="22"/>
    </location>
</feature>
<evidence type="ECO:0000256" key="5">
    <source>
        <dbReference type="HAMAP-Rule" id="MF_01333"/>
    </source>
</evidence>
<dbReference type="PROSITE" id="PS00358">
    <property type="entry name" value="RIBOSOMAL_L5"/>
    <property type="match status" value="1"/>
</dbReference>